<protein>
    <submittedName>
        <fullName evidence="1">Uncharacterized protein</fullName>
    </submittedName>
</protein>
<accession>A0A7Y5Z9K6</accession>
<gene>
    <name evidence="1" type="ORF">HNO91_18500</name>
</gene>
<dbReference type="RefSeq" id="WP_175363255.1">
    <property type="nucleotide sequence ID" value="NZ_JABFMR010000017.1"/>
</dbReference>
<dbReference type="AlphaFoldDB" id="A0A7Y5Z9K6"/>
<organism evidence="1 2">
    <name type="scientific">Pseudomonas corrugata</name>
    <dbReference type="NCBI Taxonomy" id="47879"/>
    <lineage>
        <taxon>Bacteria</taxon>
        <taxon>Pseudomonadati</taxon>
        <taxon>Pseudomonadota</taxon>
        <taxon>Gammaproteobacteria</taxon>
        <taxon>Pseudomonadales</taxon>
        <taxon>Pseudomonadaceae</taxon>
        <taxon>Pseudomonas</taxon>
    </lineage>
</organism>
<proteinExistence type="predicted"/>
<reference evidence="1 2" key="1">
    <citation type="journal article" date="2020" name="Front. Plant Sci.">
        <title>Isolation of Rhizosphere Bacteria That Improve Quality and Water Stress Tolerance in Greenhouse Ornamentals.</title>
        <authorList>
            <person name="Nordstedt N.P."/>
            <person name="Jones M.L."/>
        </authorList>
    </citation>
    <scope>NUCLEOTIDE SEQUENCE [LARGE SCALE GENOMIC DNA]</scope>
    <source>
        <strain evidence="1 2">C7D2</strain>
    </source>
</reference>
<dbReference type="EMBL" id="JABFMR010000017">
    <property type="protein sequence ID" value="NUT88431.1"/>
    <property type="molecule type" value="Genomic_DNA"/>
</dbReference>
<evidence type="ECO:0000313" key="1">
    <source>
        <dbReference type="EMBL" id="NUT88431.1"/>
    </source>
</evidence>
<name>A0A7Y5Z9K6_9PSED</name>
<sequence>MKKTRQENVIQAAITGALEAYCRDSRTSLKTFPPYAVQQGDGMRLYCGDLVAMLENAKILLLEIKELNCKSGVFDQFDDEQFKSCLAYERLGVPIAYSYNAISLPGYDDRSDVERWPELILGRTKRAVPSKLPNKKPDKLNHSSLLDWLRDDQGGDIAVGFGRVLGALKRPETLKNGALVLLYGVAEQTLAMLDREQVLLVLNYLDKESKLRPGHYKKIESVLGAAAEVFKGYIKPMVIRDNSGGATPGQP</sequence>
<evidence type="ECO:0000313" key="2">
    <source>
        <dbReference type="Proteomes" id="UP000536720"/>
    </source>
</evidence>
<dbReference type="Proteomes" id="UP000536720">
    <property type="component" value="Unassembled WGS sequence"/>
</dbReference>
<comment type="caution">
    <text evidence="1">The sequence shown here is derived from an EMBL/GenBank/DDBJ whole genome shotgun (WGS) entry which is preliminary data.</text>
</comment>